<comment type="caution">
    <text evidence="2">The sequence shown here is derived from an EMBL/GenBank/DDBJ whole genome shotgun (WGS) entry which is preliminary data.</text>
</comment>
<dbReference type="RefSeq" id="WP_093951445.1">
    <property type="nucleotide sequence ID" value="NZ_NMUL01000038.1"/>
</dbReference>
<reference evidence="3" key="1">
    <citation type="submission" date="2017-07" db="EMBL/GenBank/DDBJ databases">
        <title>Comparative genome mining reveals phylogenetic distribution patterns of secondary metabolites in Amycolatopsis.</title>
        <authorList>
            <person name="Adamek M."/>
            <person name="Alanjary M."/>
            <person name="Sales-Ortells H."/>
            <person name="Goodfellow M."/>
            <person name="Bull A.T."/>
            <person name="Kalinowski J."/>
            <person name="Ziemert N."/>
        </authorList>
    </citation>
    <scope>NUCLEOTIDE SEQUENCE [LARGE SCALE GENOMIC DNA]</scope>
    <source>
        <strain evidence="3">H5</strain>
    </source>
</reference>
<accession>A0A229SVH9</accession>
<sequence>MKTLSPRVWGTAALACSGGAQVLAGMAGNLLWQLAFLLLTVLSLSVSGWMASPTLQKIP</sequence>
<keyword evidence="3" id="KW-1185">Reference proteome</keyword>
<protein>
    <submittedName>
        <fullName evidence="2">Uncharacterized protein</fullName>
    </submittedName>
</protein>
<dbReference type="AlphaFoldDB" id="A0A229SVH9"/>
<gene>
    <name evidence="2" type="ORF">CF165_32800</name>
</gene>
<proteinExistence type="predicted"/>
<keyword evidence="1" id="KW-0812">Transmembrane</keyword>
<feature type="transmembrane region" description="Helical" evidence="1">
    <location>
        <begin position="30"/>
        <end position="51"/>
    </location>
</feature>
<dbReference type="EMBL" id="NMUL01000038">
    <property type="protein sequence ID" value="OXM63137.1"/>
    <property type="molecule type" value="Genomic_DNA"/>
</dbReference>
<keyword evidence="1" id="KW-1133">Transmembrane helix</keyword>
<dbReference type="Proteomes" id="UP000215199">
    <property type="component" value="Unassembled WGS sequence"/>
</dbReference>
<keyword evidence="1" id="KW-0472">Membrane</keyword>
<evidence type="ECO:0000313" key="3">
    <source>
        <dbReference type="Proteomes" id="UP000215199"/>
    </source>
</evidence>
<evidence type="ECO:0000256" key="1">
    <source>
        <dbReference type="SAM" id="Phobius"/>
    </source>
</evidence>
<evidence type="ECO:0000313" key="2">
    <source>
        <dbReference type="EMBL" id="OXM63137.1"/>
    </source>
</evidence>
<name>A0A229SVH9_9PSEU</name>
<organism evidence="2 3">
    <name type="scientific">Amycolatopsis vastitatis</name>
    <dbReference type="NCBI Taxonomy" id="1905142"/>
    <lineage>
        <taxon>Bacteria</taxon>
        <taxon>Bacillati</taxon>
        <taxon>Actinomycetota</taxon>
        <taxon>Actinomycetes</taxon>
        <taxon>Pseudonocardiales</taxon>
        <taxon>Pseudonocardiaceae</taxon>
        <taxon>Amycolatopsis</taxon>
    </lineage>
</organism>